<dbReference type="KEGG" id="vg:26634882"/>
<name>A0A0K1YAA0_9CAUD</name>
<organism evidence="1 2">
    <name type="scientific">Streptomyces phage Amela</name>
    <dbReference type="NCBI Taxonomy" id="1673877"/>
    <lineage>
        <taxon>Viruses</taxon>
        <taxon>Duplodnaviria</taxon>
        <taxon>Heunggongvirae</taxon>
        <taxon>Uroviricota</taxon>
        <taxon>Caudoviricetes</taxon>
        <taxon>Arquatrovirinae</taxon>
        <taxon>Camvirus</taxon>
        <taxon>Camvirus amela</taxon>
    </lineage>
</organism>
<gene>
    <name evidence="1" type="ORF">SEA_AMELA_73</name>
</gene>
<dbReference type="GeneID" id="26634882"/>
<evidence type="ECO:0000313" key="1">
    <source>
        <dbReference type="EMBL" id="AKY03828.1"/>
    </source>
</evidence>
<reference evidence="1 2" key="1">
    <citation type="journal article" date="2016" name="Genome Announc.">
        <title>Genome Sequences of Streptomyces Phages Amela and Verse.</title>
        <authorList>
            <person name="Layton S.R."/>
            <person name="Hemenway R.M."/>
            <person name="Munyoki C.M."/>
            <person name="Barnes E.B."/>
            <person name="Barnett S.E."/>
            <person name="Bond A.M."/>
            <person name="Narvaez J.M."/>
            <person name="Sirisakd C.D."/>
            <person name="Smith B.R."/>
            <person name="Swain J."/>
            <person name="Syed O."/>
            <person name="Bowman C.A."/>
            <person name="Russell D.A."/>
            <person name="Bhuiyan S."/>
            <person name="Donegan-Quick R."/>
            <person name="Benjamin R.C."/>
            <person name="Hughes L.E."/>
        </authorList>
    </citation>
    <scope>NUCLEOTIDE SEQUENCE [LARGE SCALE GENOMIC DNA]</scope>
</reference>
<sequence>MTAPTTQLRRRSGTQTCTGELCSLSDVTTGLTGRPQGSSPWQALGRGIPPCPECESESNVNVDLDTVIEYAERALERPSDAAFWDERCYETHVPVISWADRGDDILEESNFHTARDLIAGAAEDEEHWFQGSAGHWLVGNLEQIWVQVYEDETREEFTQAFIEAVEIQESLSSYPILDESDYSEREWKLYEENLSEALDQAQRDYDLDTDEEAQAIRDAFYEVSGERLPWDGADVSWDAVEELYREVRDEFFTELVLGVHPGQLQLDLSA</sequence>
<dbReference type="OrthoDB" id="7285at10239"/>
<dbReference type="RefSeq" id="YP_009208351.1">
    <property type="nucleotide sequence ID" value="NC_028904.1"/>
</dbReference>
<dbReference type="EMBL" id="KT186228">
    <property type="protein sequence ID" value="AKY03828.1"/>
    <property type="molecule type" value="Genomic_DNA"/>
</dbReference>
<accession>A0A0K1YAA0</accession>
<keyword evidence="2" id="KW-1185">Reference proteome</keyword>
<evidence type="ECO:0000313" key="2">
    <source>
        <dbReference type="Proteomes" id="UP000204170"/>
    </source>
</evidence>
<proteinExistence type="predicted"/>
<dbReference type="Proteomes" id="UP000204170">
    <property type="component" value="Segment"/>
</dbReference>
<protein>
    <submittedName>
        <fullName evidence="1">Uncharacterized protein</fullName>
    </submittedName>
</protein>